<feature type="non-terminal residue" evidence="2">
    <location>
        <position position="1"/>
    </location>
</feature>
<organism evidence="2 3">
    <name type="scientific">Plasmodium vivax</name>
    <name type="common">malaria parasite P. vivax</name>
    <dbReference type="NCBI Taxonomy" id="5855"/>
    <lineage>
        <taxon>Eukaryota</taxon>
        <taxon>Sar</taxon>
        <taxon>Alveolata</taxon>
        <taxon>Apicomplexa</taxon>
        <taxon>Aconoidasida</taxon>
        <taxon>Haemosporida</taxon>
        <taxon>Plasmodiidae</taxon>
        <taxon>Plasmodium</taxon>
        <taxon>Plasmodium (Plasmodium)</taxon>
    </lineage>
</organism>
<dbReference type="Pfam" id="PF12420">
    <property type="entry name" value="DUF3671"/>
    <property type="match status" value="1"/>
</dbReference>
<name>A0A1G4E9A5_PLAVI</name>
<gene>
    <name evidence="2" type="ORF">PVC01_000084900</name>
</gene>
<evidence type="ECO:0000313" key="2">
    <source>
        <dbReference type="EMBL" id="SCA81991.1"/>
    </source>
</evidence>
<dbReference type="EMBL" id="FLYI01000299">
    <property type="protein sequence ID" value="SCA81991.1"/>
    <property type="molecule type" value="Genomic_DNA"/>
</dbReference>
<reference evidence="2 3" key="1">
    <citation type="submission" date="2016-07" db="EMBL/GenBank/DDBJ databases">
        <authorList>
            <consortium name="Pathogen Informatics"/>
        </authorList>
    </citation>
    <scope>NUCLEOTIDE SEQUENCE [LARGE SCALE GENOMIC DNA]</scope>
</reference>
<keyword evidence="1" id="KW-0812">Transmembrane</keyword>
<sequence>NKTYETLGNGSKLVMSLEKKTHRLLAKYEKPNELVNVNFKYKTHDSVEIYNKKNRRENNNTHEKIKQNDPNNVEAYLKCYKERYAKKKGLKKLDCYYEKKLFKSIEKVKKLAEEKNFSMKKIKKIVYKKYGLPLILLSLLSLFGLIIPIMFYKTLHLDETGATCEQLFTKDINDKTTFWGYSHDNCDLFPIEYISFNYLFFTTLGLLILSFLIYMYIKMSKYKRIEAGMFK</sequence>
<protein>
    <submittedName>
        <fullName evidence="2">Uncharacterized protein</fullName>
    </submittedName>
</protein>
<dbReference type="VEuPathDB" id="PlasmoDB:PVP01_0004520"/>
<feature type="transmembrane region" description="Helical" evidence="1">
    <location>
        <begin position="198"/>
        <end position="217"/>
    </location>
</feature>
<dbReference type="Proteomes" id="UP000305196">
    <property type="component" value="Unassembled WGS sequence"/>
</dbReference>
<keyword evidence="1" id="KW-1133">Transmembrane helix</keyword>
<dbReference type="InterPro" id="IPR022139">
    <property type="entry name" value="Fam-L/Fam-M-like_plasmodium"/>
</dbReference>
<keyword evidence="1" id="KW-0472">Membrane</keyword>
<dbReference type="AlphaFoldDB" id="A0A1G4E9A5"/>
<accession>A0A1G4E9A5</accession>
<evidence type="ECO:0000313" key="3">
    <source>
        <dbReference type="Proteomes" id="UP000305196"/>
    </source>
</evidence>
<feature type="transmembrane region" description="Helical" evidence="1">
    <location>
        <begin position="130"/>
        <end position="151"/>
    </location>
</feature>
<evidence type="ECO:0000256" key="1">
    <source>
        <dbReference type="SAM" id="Phobius"/>
    </source>
</evidence>
<proteinExistence type="predicted"/>